<comment type="caution">
    <text evidence="7">The sequence shown here is derived from an EMBL/GenBank/DDBJ whole genome shotgun (WGS) entry which is preliminary data.</text>
</comment>
<evidence type="ECO:0000313" key="7">
    <source>
        <dbReference type="EMBL" id="OQD96137.1"/>
    </source>
</evidence>
<dbReference type="SMART" id="SM00066">
    <property type="entry name" value="GAL4"/>
    <property type="match status" value="1"/>
</dbReference>
<dbReference type="AlphaFoldDB" id="A0A1V6R4F5"/>
<reference evidence="8" key="1">
    <citation type="journal article" date="2017" name="Nat. Microbiol.">
        <title>Global analysis of biosynthetic gene clusters reveals vast potential of secondary metabolite production in Penicillium species.</title>
        <authorList>
            <person name="Nielsen J.C."/>
            <person name="Grijseels S."/>
            <person name="Prigent S."/>
            <person name="Ji B."/>
            <person name="Dainat J."/>
            <person name="Nielsen K.F."/>
            <person name="Frisvad J.C."/>
            <person name="Workman M."/>
            <person name="Nielsen J."/>
        </authorList>
    </citation>
    <scope>NUCLEOTIDE SEQUENCE [LARGE SCALE GENOMIC DNA]</scope>
    <source>
        <strain evidence="8">IBT 29525</strain>
    </source>
</reference>
<keyword evidence="2" id="KW-0238">DNA-binding</keyword>
<dbReference type="Proteomes" id="UP000191612">
    <property type="component" value="Unassembled WGS sequence"/>
</dbReference>
<dbReference type="PROSITE" id="PS50048">
    <property type="entry name" value="ZN2_CY6_FUNGAL_2"/>
    <property type="match status" value="1"/>
</dbReference>
<evidence type="ECO:0000256" key="5">
    <source>
        <dbReference type="SAM" id="Phobius"/>
    </source>
</evidence>
<dbReference type="SUPFAM" id="SSF57701">
    <property type="entry name" value="Zn2/Cys6 DNA-binding domain"/>
    <property type="match status" value="1"/>
</dbReference>
<keyword evidence="3" id="KW-0804">Transcription</keyword>
<dbReference type="GO" id="GO:0008270">
    <property type="term" value="F:zinc ion binding"/>
    <property type="evidence" value="ECO:0007669"/>
    <property type="project" value="InterPro"/>
</dbReference>
<dbReference type="GO" id="GO:0000981">
    <property type="term" value="F:DNA-binding transcription factor activity, RNA polymerase II-specific"/>
    <property type="evidence" value="ECO:0007669"/>
    <property type="project" value="InterPro"/>
</dbReference>
<dbReference type="CDD" id="cd00067">
    <property type="entry name" value="GAL4"/>
    <property type="match status" value="1"/>
</dbReference>
<name>A0A1V6R4F5_9EURO</name>
<keyword evidence="5" id="KW-0812">Transmembrane</keyword>
<organism evidence="7 8">
    <name type="scientific">Penicillium solitum</name>
    <dbReference type="NCBI Taxonomy" id="60172"/>
    <lineage>
        <taxon>Eukaryota</taxon>
        <taxon>Fungi</taxon>
        <taxon>Dikarya</taxon>
        <taxon>Ascomycota</taxon>
        <taxon>Pezizomycotina</taxon>
        <taxon>Eurotiomycetes</taxon>
        <taxon>Eurotiomycetidae</taxon>
        <taxon>Eurotiales</taxon>
        <taxon>Aspergillaceae</taxon>
        <taxon>Penicillium</taxon>
    </lineage>
</organism>
<dbReference type="GO" id="GO:0000978">
    <property type="term" value="F:RNA polymerase II cis-regulatory region sequence-specific DNA binding"/>
    <property type="evidence" value="ECO:0007669"/>
    <property type="project" value="TreeGrafter"/>
</dbReference>
<sequence>MPRPKIRPENRVRAYRACDACKTSKTRCDAESPCANCIKKNRSNRCTYHAASTGRAGRRRLKSRSFLSPVADTNRHDEFPNAVPEPEHLISIPYTATGVLPSVSGGSSLSGNTPLSMPTADDIPVGQIPIGEESPQEHFVTGSNGEKFYIGENTSLSFLDYLRHSLRPWVGATSFTESERGNGLLEPEIDEVAGEEVHLDLAEKRELFQSYCEVTSGILHLFDDAEVESLLKADTVNDSPPHNSEDIAAMDAALAIGAQARASAPRDSYNAMTLFTRARCVAFQDMLANPSLAIVRLCLLLSFYTLGVSRQSAGSIYLGIASKAAVVLGLHQPMSWKSLKLKSGYGVRGVMNDIVTAQNLLQRLRTWSRDLPPSLRRFSYTNGVSMAYSDRKKAFGSIHVSSLYYFAVILVTRPFLIETFMTRMRQQSGLTSQGPVDPQRASLAQVYLPFGNLGLFKSWAFGSGLVLGFSIFAGESQDDLRGAFSGVVNLLETAGVVSPQSRVYSKTLYELEETINLYQRLASRKARSVADQYVDEILVIDTGQDMSMSSMQGSGPQCFSPRQGADLNTSMEMANHMVRTEMDADLFVHGGWEDLGYQFSDNFALDFGVALL</sequence>
<protein>
    <recommendedName>
        <fullName evidence="6">Zn(2)-C6 fungal-type domain-containing protein</fullName>
    </recommendedName>
</protein>
<dbReference type="CDD" id="cd12148">
    <property type="entry name" value="fungal_TF_MHR"/>
    <property type="match status" value="1"/>
</dbReference>
<gene>
    <name evidence="7" type="ORF">PENSOL_c017G00074</name>
</gene>
<evidence type="ECO:0000256" key="4">
    <source>
        <dbReference type="ARBA" id="ARBA00023242"/>
    </source>
</evidence>
<dbReference type="InterPro" id="IPR001138">
    <property type="entry name" value="Zn2Cys6_DnaBD"/>
</dbReference>
<dbReference type="PANTHER" id="PTHR47424:SF9">
    <property type="entry name" value="TAH-2"/>
    <property type="match status" value="1"/>
</dbReference>
<accession>A0A1V6R4F5</accession>
<keyword evidence="4" id="KW-0539">Nucleus</keyword>
<feature type="domain" description="Zn(2)-C6 fungal-type" evidence="6">
    <location>
        <begin position="17"/>
        <end position="48"/>
    </location>
</feature>
<dbReference type="PROSITE" id="PS00463">
    <property type="entry name" value="ZN2_CY6_FUNGAL_1"/>
    <property type="match status" value="1"/>
</dbReference>
<evidence type="ECO:0000313" key="8">
    <source>
        <dbReference type="Proteomes" id="UP000191612"/>
    </source>
</evidence>
<evidence type="ECO:0000256" key="1">
    <source>
        <dbReference type="ARBA" id="ARBA00023015"/>
    </source>
</evidence>
<dbReference type="Gene3D" id="4.10.240.10">
    <property type="entry name" value="Zn(2)-C6 fungal-type DNA-binding domain"/>
    <property type="match status" value="1"/>
</dbReference>
<dbReference type="GO" id="GO:0000435">
    <property type="term" value="P:positive regulation of transcription from RNA polymerase II promoter by galactose"/>
    <property type="evidence" value="ECO:0007669"/>
    <property type="project" value="TreeGrafter"/>
</dbReference>
<evidence type="ECO:0000259" key="6">
    <source>
        <dbReference type="PROSITE" id="PS50048"/>
    </source>
</evidence>
<evidence type="ECO:0000256" key="2">
    <source>
        <dbReference type="ARBA" id="ARBA00023125"/>
    </source>
</evidence>
<evidence type="ECO:0000256" key="3">
    <source>
        <dbReference type="ARBA" id="ARBA00023163"/>
    </source>
</evidence>
<feature type="transmembrane region" description="Helical" evidence="5">
    <location>
        <begin position="394"/>
        <end position="416"/>
    </location>
</feature>
<proteinExistence type="predicted"/>
<dbReference type="InterPro" id="IPR051127">
    <property type="entry name" value="Fungal_SecMet_Regulators"/>
</dbReference>
<dbReference type="InterPro" id="IPR036864">
    <property type="entry name" value="Zn2-C6_fun-type_DNA-bd_sf"/>
</dbReference>
<dbReference type="Pfam" id="PF00172">
    <property type="entry name" value="Zn_clus"/>
    <property type="match status" value="1"/>
</dbReference>
<keyword evidence="5" id="KW-1133">Transmembrane helix</keyword>
<keyword evidence="8" id="KW-1185">Reference proteome</keyword>
<keyword evidence="5" id="KW-0472">Membrane</keyword>
<dbReference type="PANTHER" id="PTHR47424">
    <property type="entry name" value="REGULATORY PROTEIN GAL4"/>
    <property type="match status" value="1"/>
</dbReference>
<dbReference type="GO" id="GO:0005634">
    <property type="term" value="C:nucleus"/>
    <property type="evidence" value="ECO:0007669"/>
    <property type="project" value="TreeGrafter"/>
</dbReference>
<dbReference type="EMBL" id="MDYO01000017">
    <property type="protein sequence ID" value="OQD96137.1"/>
    <property type="molecule type" value="Genomic_DNA"/>
</dbReference>
<keyword evidence="1" id="KW-0805">Transcription regulation</keyword>